<dbReference type="SUPFAM" id="SSF55120">
    <property type="entry name" value="Pseudouridine synthase"/>
    <property type="match status" value="1"/>
</dbReference>
<evidence type="ECO:0000256" key="2">
    <source>
        <dbReference type="ARBA" id="ARBA00010876"/>
    </source>
</evidence>
<dbReference type="InterPro" id="IPR006145">
    <property type="entry name" value="PsdUridine_synth_RsuA/RluA"/>
</dbReference>
<keyword evidence="9" id="KW-1185">Reference proteome</keyword>
<dbReference type="NCBIfam" id="TIGR00005">
    <property type="entry name" value="rluA_subfam"/>
    <property type="match status" value="1"/>
</dbReference>
<keyword evidence="3 6" id="KW-0413">Isomerase</keyword>
<evidence type="ECO:0000313" key="8">
    <source>
        <dbReference type="EMBL" id="KGX92707.1"/>
    </source>
</evidence>
<dbReference type="STRING" id="1385510.GCA_000425205_01769"/>
<dbReference type="EMBL" id="AVPE01000005">
    <property type="protein sequence ID" value="KGX92707.1"/>
    <property type="molecule type" value="Genomic_DNA"/>
</dbReference>
<keyword evidence="5" id="KW-0694">RNA-binding</keyword>
<organism evidence="8 9">
    <name type="scientific">Pontibacillus halophilus JSM 076056 = DSM 19796</name>
    <dbReference type="NCBI Taxonomy" id="1385510"/>
    <lineage>
        <taxon>Bacteria</taxon>
        <taxon>Bacillati</taxon>
        <taxon>Bacillota</taxon>
        <taxon>Bacilli</taxon>
        <taxon>Bacillales</taxon>
        <taxon>Bacillaceae</taxon>
        <taxon>Pontibacillus</taxon>
    </lineage>
</organism>
<dbReference type="InterPro" id="IPR006224">
    <property type="entry name" value="PsdUridine_synth_RluA-like_CS"/>
</dbReference>
<evidence type="ECO:0000259" key="7">
    <source>
        <dbReference type="Pfam" id="PF00849"/>
    </source>
</evidence>
<comment type="function">
    <text evidence="6">Responsible for synthesis of pseudouridine from uracil.</text>
</comment>
<evidence type="ECO:0000313" key="9">
    <source>
        <dbReference type="Proteomes" id="UP000030528"/>
    </source>
</evidence>
<dbReference type="OrthoDB" id="9807829at2"/>
<dbReference type="CDD" id="cd02869">
    <property type="entry name" value="PseudoU_synth_RluA_like"/>
    <property type="match status" value="1"/>
</dbReference>
<dbReference type="GO" id="GO:0000455">
    <property type="term" value="P:enzyme-directed rRNA pseudouridine synthesis"/>
    <property type="evidence" value="ECO:0007669"/>
    <property type="project" value="TreeGrafter"/>
</dbReference>
<protein>
    <recommendedName>
        <fullName evidence="6">Pseudouridine synthase</fullName>
        <ecNumber evidence="6">5.4.99.-</ecNumber>
    </recommendedName>
</protein>
<comment type="similarity">
    <text evidence="2 6">Belongs to the pseudouridine synthase RluA family.</text>
</comment>
<evidence type="ECO:0000256" key="6">
    <source>
        <dbReference type="RuleBase" id="RU362028"/>
    </source>
</evidence>
<dbReference type="GO" id="GO:0140098">
    <property type="term" value="F:catalytic activity, acting on RNA"/>
    <property type="evidence" value="ECO:0007669"/>
    <property type="project" value="UniProtKB-ARBA"/>
</dbReference>
<dbReference type="InterPro" id="IPR020103">
    <property type="entry name" value="PsdUridine_synth_cat_dom_sf"/>
</dbReference>
<proteinExistence type="inferred from homology"/>
<dbReference type="Pfam" id="PF00849">
    <property type="entry name" value="PseudoU_synth_2"/>
    <property type="match status" value="1"/>
</dbReference>
<dbReference type="EC" id="5.4.99.-" evidence="6"/>
<comment type="caution">
    <text evidence="8">The sequence shown here is derived from an EMBL/GenBank/DDBJ whole genome shotgun (WGS) entry which is preliminary data.</text>
</comment>
<feature type="domain" description="Pseudouridine synthase RsuA/RluA-like" evidence="7">
    <location>
        <begin position="85"/>
        <end position="235"/>
    </location>
</feature>
<accession>A0A0A5IA41</accession>
<reference evidence="8 9" key="1">
    <citation type="submission" date="2013-08" db="EMBL/GenBank/DDBJ databases">
        <authorList>
            <person name="Huang J."/>
            <person name="Wang G."/>
        </authorList>
    </citation>
    <scope>NUCLEOTIDE SEQUENCE [LARGE SCALE GENOMIC DNA]</scope>
    <source>
        <strain evidence="8 9">JSM 076056</strain>
    </source>
</reference>
<dbReference type="InterPro" id="IPR050188">
    <property type="entry name" value="RluA_PseudoU_synthase"/>
</dbReference>
<dbReference type="RefSeq" id="WP_026800179.1">
    <property type="nucleotide sequence ID" value="NZ_AULI01000007.1"/>
</dbReference>
<dbReference type="eggNOG" id="COG0564">
    <property type="taxonomic scope" value="Bacteria"/>
</dbReference>
<dbReference type="Gene3D" id="3.30.2350.10">
    <property type="entry name" value="Pseudouridine synthase"/>
    <property type="match status" value="1"/>
</dbReference>
<dbReference type="FunFam" id="3.30.2350.10:FF:000005">
    <property type="entry name" value="Pseudouridine synthase"/>
    <property type="match status" value="1"/>
</dbReference>
<dbReference type="GO" id="GO:0009982">
    <property type="term" value="F:pseudouridine synthase activity"/>
    <property type="evidence" value="ECO:0007669"/>
    <property type="project" value="InterPro"/>
</dbReference>
<dbReference type="GO" id="GO:0003723">
    <property type="term" value="F:RNA binding"/>
    <property type="evidence" value="ECO:0007669"/>
    <property type="project" value="UniProtKB-KW"/>
</dbReference>
<comment type="catalytic activity">
    <reaction evidence="1 6">
        <text>a uridine in RNA = a pseudouridine in RNA</text>
        <dbReference type="Rhea" id="RHEA:48348"/>
        <dbReference type="Rhea" id="RHEA-COMP:12068"/>
        <dbReference type="Rhea" id="RHEA-COMP:12069"/>
        <dbReference type="ChEBI" id="CHEBI:65314"/>
        <dbReference type="ChEBI" id="CHEBI:65315"/>
    </reaction>
</comment>
<evidence type="ECO:0000256" key="1">
    <source>
        <dbReference type="ARBA" id="ARBA00000073"/>
    </source>
</evidence>
<gene>
    <name evidence="8" type="ORF">N781_15445</name>
</gene>
<dbReference type="PROSITE" id="PS01129">
    <property type="entry name" value="PSI_RLU"/>
    <property type="match status" value="1"/>
</dbReference>
<sequence length="293" mass="33872">MKWIIKKEEDGMLVRDYLYSVRAFSRRMIKVVKFDGGILVNGIEVRVRHTLHSGDVLHVSFPPEERGEWLIPEQLPLEVVYEDEHTLVVEKPFGQATIPGRDHKRGTLANALMAYYDRHAYPYTAHIVTRLDRDTSGLVLIAKHRFAHSLLSEQQVNGAIHRQYYAIVTDEMEESHGTIDVPIARHPDSIIRRYVSEEGKRAVTHYKVVERKNGHTLVQLKLDTGRTHQIRVHMAYIGHPLIGDDLYGGATDKLTRQALHCFSLRYPSPLEESKHQTFEIDLAKDLKDYWKHI</sequence>
<dbReference type="PANTHER" id="PTHR21600">
    <property type="entry name" value="MITOCHONDRIAL RNA PSEUDOURIDINE SYNTHASE"/>
    <property type="match status" value="1"/>
</dbReference>
<dbReference type="Proteomes" id="UP000030528">
    <property type="component" value="Unassembled WGS sequence"/>
</dbReference>
<dbReference type="PROSITE" id="PS50889">
    <property type="entry name" value="S4"/>
    <property type="match status" value="1"/>
</dbReference>
<dbReference type="AlphaFoldDB" id="A0A0A5IA41"/>
<dbReference type="PANTHER" id="PTHR21600:SF35">
    <property type="entry name" value="PSEUDOURIDINE SYNTHASE"/>
    <property type="match status" value="1"/>
</dbReference>
<name>A0A0A5IA41_9BACI</name>
<evidence type="ECO:0000256" key="4">
    <source>
        <dbReference type="PIRSR" id="PIRSR606225-1"/>
    </source>
</evidence>
<dbReference type="InterPro" id="IPR006225">
    <property type="entry name" value="PsdUridine_synth_RluC/D"/>
</dbReference>
<evidence type="ECO:0000256" key="5">
    <source>
        <dbReference type="PROSITE-ProRule" id="PRU00182"/>
    </source>
</evidence>
<evidence type="ECO:0000256" key="3">
    <source>
        <dbReference type="ARBA" id="ARBA00023235"/>
    </source>
</evidence>
<feature type="active site" evidence="4">
    <location>
        <position position="132"/>
    </location>
</feature>